<evidence type="ECO:0000313" key="3">
    <source>
        <dbReference type="Proteomes" id="UP000179242"/>
    </source>
</evidence>
<accession>A0A1F4U4C9</accession>
<dbReference type="InterPro" id="IPR012902">
    <property type="entry name" value="N_methyl_site"/>
</dbReference>
<gene>
    <name evidence="2" type="ORF">A2438_04805</name>
</gene>
<proteinExistence type="predicted"/>
<evidence type="ECO:0008006" key="4">
    <source>
        <dbReference type="Google" id="ProtNLM"/>
    </source>
</evidence>
<name>A0A1F4U4C9_UNCSA</name>
<dbReference type="NCBIfam" id="TIGR02532">
    <property type="entry name" value="IV_pilin_GFxxxE"/>
    <property type="match status" value="1"/>
</dbReference>
<evidence type="ECO:0000313" key="2">
    <source>
        <dbReference type="EMBL" id="OGC39824.1"/>
    </source>
</evidence>
<dbReference type="Proteomes" id="UP000179242">
    <property type="component" value="Unassembled WGS sequence"/>
</dbReference>
<evidence type="ECO:0000256" key="1">
    <source>
        <dbReference type="SAM" id="Phobius"/>
    </source>
</evidence>
<dbReference type="AlphaFoldDB" id="A0A1F4U4C9"/>
<reference evidence="2 3" key="1">
    <citation type="journal article" date="2016" name="Nat. Commun.">
        <title>Thousands of microbial genomes shed light on interconnected biogeochemical processes in an aquifer system.</title>
        <authorList>
            <person name="Anantharaman K."/>
            <person name="Brown C.T."/>
            <person name="Hug L.A."/>
            <person name="Sharon I."/>
            <person name="Castelle C.J."/>
            <person name="Probst A.J."/>
            <person name="Thomas B.C."/>
            <person name="Singh A."/>
            <person name="Wilkins M.J."/>
            <person name="Karaoz U."/>
            <person name="Brodie E.L."/>
            <person name="Williams K.H."/>
            <person name="Hubbard S.S."/>
            <person name="Banfield J.F."/>
        </authorList>
    </citation>
    <scope>NUCLEOTIDE SEQUENCE [LARGE SCALE GENOMIC DNA]</scope>
</reference>
<comment type="caution">
    <text evidence="2">The sequence shown here is derived from an EMBL/GenBank/DDBJ whole genome shotgun (WGS) entry which is preliminary data.</text>
</comment>
<keyword evidence="1" id="KW-0812">Transmembrane</keyword>
<sequence length="59" mass="6614">MNRKGFTLIETLISLSLLLTVAVSFFYLSKIGARLEKEAKAKLKAAYAYQAKMEEAKSK</sequence>
<dbReference type="Pfam" id="PF07963">
    <property type="entry name" value="N_methyl"/>
    <property type="match status" value="1"/>
</dbReference>
<protein>
    <recommendedName>
        <fullName evidence="4">Prepilin-type N-terminal cleavage/methylation domain-containing protein</fullName>
    </recommendedName>
</protein>
<dbReference type="PROSITE" id="PS00409">
    <property type="entry name" value="PROKAR_NTER_METHYL"/>
    <property type="match status" value="1"/>
</dbReference>
<dbReference type="EMBL" id="MEUJ01000005">
    <property type="protein sequence ID" value="OGC39824.1"/>
    <property type="molecule type" value="Genomic_DNA"/>
</dbReference>
<keyword evidence="1" id="KW-0472">Membrane</keyword>
<keyword evidence="1" id="KW-1133">Transmembrane helix</keyword>
<organism evidence="2 3">
    <name type="scientific">candidate division WOR-1 bacterium RIFOXYC2_FULL_46_14</name>
    <dbReference type="NCBI Taxonomy" id="1802587"/>
    <lineage>
        <taxon>Bacteria</taxon>
        <taxon>Bacillati</taxon>
        <taxon>Saganbacteria</taxon>
    </lineage>
</organism>
<feature type="transmembrane region" description="Helical" evidence="1">
    <location>
        <begin position="6"/>
        <end position="28"/>
    </location>
</feature>